<keyword evidence="7 10" id="KW-0731">Sigma factor</keyword>
<evidence type="ECO:0000256" key="3">
    <source>
        <dbReference type="ARBA" id="ARBA00022478"/>
    </source>
</evidence>
<dbReference type="InterPro" id="IPR000394">
    <property type="entry name" value="RNA_pol_sigma_54"/>
</dbReference>
<dbReference type="PRINTS" id="PR00045">
    <property type="entry name" value="SIGMA54FCT"/>
</dbReference>
<dbReference type="GO" id="GO:0000976">
    <property type="term" value="F:transcription cis-regulatory region binding"/>
    <property type="evidence" value="ECO:0007669"/>
    <property type="project" value="UniProtKB-ARBA"/>
</dbReference>
<dbReference type="PROSITE" id="PS50044">
    <property type="entry name" value="SIGMA54_3"/>
    <property type="match status" value="1"/>
</dbReference>
<dbReference type="NCBIfam" id="NF004595">
    <property type="entry name" value="PRK05932.1-2"/>
    <property type="match status" value="1"/>
</dbReference>
<feature type="domain" description="RNA polymerase sigma factor 54 core-binding" evidence="13">
    <location>
        <begin position="137"/>
        <end position="330"/>
    </location>
</feature>
<keyword evidence="9 10" id="KW-0804">Transcription</keyword>
<dbReference type="GO" id="GO:0006352">
    <property type="term" value="P:DNA-templated transcription initiation"/>
    <property type="evidence" value="ECO:0007669"/>
    <property type="project" value="InterPro"/>
</dbReference>
<dbReference type="STRING" id="1434072.SAMN05216210_0532"/>
<comment type="similarity">
    <text evidence="1 10">Belongs to the sigma-54 factor family.</text>
</comment>
<organism evidence="14 15">
    <name type="scientific">Halopseudomonas salegens</name>
    <dbReference type="NCBI Taxonomy" id="1434072"/>
    <lineage>
        <taxon>Bacteria</taxon>
        <taxon>Pseudomonadati</taxon>
        <taxon>Pseudomonadota</taxon>
        <taxon>Gammaproteobacteria</taxon>
        <taxon>Pseudomonadales</taxon>
        <taxon>Pseudomonadaceae</taxon>
        <taxon>Halopseudomonas</taxon>
    </lineage>
</organism>
<dbReference type="GO" id="GO:0032993">
    <property type="term" value="C:protein-DNA complex"/>
    <property type="evidence" value="ECO:0007669"/>
    <property type="project" value="UniProtKB-ARBA"/>
</dbReference>
<dbReference type="Pfam" id="PF04963">
    <property type="entry name" value="Sigma54_CBD"/>
    <property type="match status" value="1"/>
</dbReference>
<dbReference type="FunFam" id="1.10.10.1330:FF:000001">
    <property type="entry name" value="RNA polymerase sigma-54 factor"/>
    <property type="match status" value="1"/>
</dbReference>
<dbReference type="PIRSF" id="PIRSF000774">
    <property type="entry name" value="RpoN"/>
    <property type="match status" value="1"/>
</dbReference>
<dbReference type="GO" id="GO:0000428">
    <property type="term" value="C:DNA-directed RNA polymerase complex"/>
    <property type="evidence" value="ECO:0007669"/>
    <property type="project" value="UniProtKB-KW"/>
</dbReference>
<evidence type="ECO:0000256" key="11">
    <source>
        <dbReference type="SAM" id="MobiDB-lite"/>
    </source>
</evidence>
<keyword evidence="5 10" id="KW-0548">Nucleotidyltransferase</keyword>
<dbReference type="InterPro" id="IPR007046">
    <property type="entry name" value="RNA_pol_sigma_54_core-bd"/>
</dbReference>
<feature type="compositionally biased region" description="Basic and acidic residues" evidence="11">
    <location>
        <begin position="64"/>
        <end position="74"/>
    </location>
</feature>
<dbReference type="Pfam" id="PF04552">
    <property type="entry name" value="Sigma54_DBD"/>
    <property type="match status" value="1"/>
</dbReference>
<dbReference type="GO" id="GO:0001216">
    <property type="term" value="F:DNA-binding transcription activator activity"/>
    <property type="evidence" value="ECO:0007669"/>
    <property type="project" value="InterPro"/>
</dbReference>
<dbReference type="Gene3D" id="1.10.10.60">
    <property type="entry name" value="Homeodomain-like"/>
    <property type="match status" value="1"/>
</dbReference>
<evidence type="ECO:0000256" key="9">
    <source>
        <dbReference type="ARBA" id="ARBA00023163"/>
    </source>
</evidence>
<evidence type="ECO:0000256" key="8">
    <source>
        <dbReference type="ARBA" id="ARBA00023125"/>
    </source>
</evidence>
<feature type="domain" description="RNA polymerase sigma factor 54 DNA-binding" evidence="12">
    <location>
        <begin position="344"/>
        <end position="502"/>
    </location>
</feature>
<dbReference type="EMBL" id="LT629787">
    <property type="protein sequence ID" value="SDT92265.1"/>
    <property type="molecule type" value="Genomic_DNA"/>
</dbReference>
<evidence type="ECO:0000313" key="14">
    <source>
        <dbReference type="EMBL" id="SDT92265.1"/>
    </source>
</evidence>
<evidence type="ECO:0000259" key="12">
    <source>
        <dbReference type="Pfam" id="PF04552"/>
    </source>
</evidence>
<comment type="function">
    <text evidence="10">Sigma factors are initiation factors that promote the attachment of RNA polymerase to specific initiation sites and are then released.</text>
</comment>
<dbReference type="GO" id="GO:0016987">
    <property type="term" value="F:sigma factor activity"/>
    <property type="evidence" value="ECO:0007669"/>
    <property type="project" value="UniProtKB-KW"/>
</dbReference>
<evidence type="ECO:0000256" key="2">
    <source>
        <dbReference type="ARBA" id="ARBA00019942"/>
    </source>
</evidence>
<feature type="region of interest" description="Disordered" evidence="11">
    <location>
        <begin position="49"/>
        <end position="107"/>
    </location>
</feature>
<dbReference type="Gene3D" id="1.10.10.1330">
    <property type="entry name" value="RNA polymerase sigma-54 factor, core-binding domain"/>
    <property type="match status" value="1"/>
</dbReference>
<protein>
    <recommendedName>
        <fullName evidence="2 10">RNA polymerase sigma-54 factor</fullName>
    </recommendedName>
</protein>
<keyword evidence="6 10" id="KW-0805">Transcription regulation</keyword>
<dbReference type="OrthoDB" id="9814402at2"/>
<dbReference type="PANTHER" id="PTHR32248:SF4">
    <property type="entry name" value="RNA POLYMERASE SIGMA-54 FACTOR"/>
    <property type="match status" value="1"/>
</dbReference>
<dbReference type="NCBIfam" id="NF009118">
    <property type="entry name" value="PRK12469.1"/>
    <property type="match status" value="1"/>
</dbReference>
<gene>
    <name evidence="14" type="ORF">SAMN05216210_0532</name>
</gene>
<evidence type="ECO:0000313" key="15">
    <source>
        <dbReference type="Proteomes" id="UP000243924"/>
    </source>
</evidence>
<dbReference type="AlphaFoldDB" id="A0A1H2EB05"/>
<keyword evidence="4 10" id="KW-0808">Transferase</keyword>
<dbReference type="PANTHER" id="PTHR32248">
    <property type="entry name" value="RNA POLYMERASE SIGMA-54 FACTOR"/>
    <property type="match status" value="1"/>
</dbReference>
<dbReference type="Proteomes" id="UP000243924">
    <property type="component" value="Chromosome I"/>
</dbReference>
<dbReference type="RefSeq" id="WP_092383873.1">
    <property type="nucleotide sequence ID" value="NZ_LT629787.1"/>
</dbReference>
<name>A0A1H2EB05_9GAMM</name>
<dbReference type="InterPro" id="IPR007634">
    <property type="entry name" value="RNA_pol_sigma_54_DNA-bd"/>
</dbReference>
<dbReference type="Pfam" id="PF00309">
    <property type="entry name" value="Sigma54_AID"/>
    <property type="match status" value="1"/>
</dbReference>
<dbReference type="PROSITE" id="PS00717">
    <property type="entry name" value="SIGMA54_1"/>
    <property type="match status" value="1"/>
</dbReference>
<evidence type="ECO:0000256" key="5">
    <source>
        <dbReference type="ARBA" id="ARBA00022695"/>
    </source>
</evidence>
<proteinExistence type="inferred from homology"/>
<keyword evidence="8 10" id="KW-0238">DNA-binding</keyword>
<evidence type="ECO:0000256" key="6">
    <source>
        <dbReference type="ARBA" id="ARBA00023015"/>
    </source>
</evidence>
<keyword evidence="15" id="KW-1185">Reference proteome</keyword>
<dbReference type="InterPro" id="IPR038709">
    <property type="entry name" value="RpoN_core-bd_sf"/>
</dbReference>
<evidence type="ECO:0000256" key="7">
    <source>
        <dbReference type="ARBA" id="ARBA00023082"/>
    </source>
</evidence>
<keyword evidence="3 10" id="KW-0240">DNA-directed RNA polymerase</keyword>
<dbReference type="GO" id="GO:0016779">
    <property type="term" value="F:nucleotidyltransferase activity"/>
    <property type="evidence" value="ECO:0007669"/>
    <property type="project" value="UniProtKB-KW"/>
</dbReference>
<dbReference type="PROSITE" id="PS00718">
    <property type="entry name" value="SIGMA54_2"/>
    <property type="match status" value="1"/>
</dbReference>
<sequence>MKASLVLKMGQQLTMTPQLQQAIRLLQLSSLDLQQEVQEALEVNPMLEMADDGDDDYTAAGKNEQSEGGDHDNGEEAPAVTLPDPVEFESRQPNADAPEGKFDEIPTDLPVDTQWEDVYQTSASSLPNQDDEEWDYTSRTGTGETLQSHLEWQLNLIPLSDTDRLIAESLIDAISADGYLEESLEDILESFDPMLDIEADEVEMVLHRIQQFEPVGVGARSLSECLSLQLRQLPADTPLLEQALRLVKDHLELLGSRDFTTLMRRTRMKEEQLRDVINLIQTLNPRPGSEIASGEAEYVIPDVIVRREKDRWVVELNQEAVPKVRVNGQYAAMVRRADSSSDNTYLRNHLQEARWFIKSLQSRNETLMKVASQIVEHQRDFLEQGEEAMKPLVLHDIAEAVGMHESTISRVTTQKFMHTPRGIFELKYFFSSHVSTSEGGEFSSTAIRALIKKLVATENPKKPLSDSKIAGLLEEQGIHVARRTIAKYRESLNIAPSSERKRLV</sequence>
<evidence type="ECO:0000259" key="13">
    <source>
        <dbReference type="Pfam" id="PF04963"/>
    </source>
</evidence>
<reference evidence="15" key="1">
    <citation type="submission" date="2016-10" db="EMBL/GenBank/DDBJ databases">
        <authorList>
            <person name="Varghese N."/>
            <person name="Submissions S."/>
        </authorList>
    </citation>
    <scope>NUCLEOTIDE SEQUENCE [LARGE SCALE GENOMIC DNA]</scope>
    <source>
        <strain evidence="15">CECT 8338</strain>
    </source>
</reference>
<dbReference type="NCBIfam" id="TIGR02395">
    <property type="entry name" value="rpoN_sigma"/>
    <property type="match status" value="1"/>
</dbReference>
<evidence type="ECO:0000256" key="4">
    <source>
        <dbReference type="ARBA" id="ARBA00022679"/>
    </source>
</evidence>
<accession>A0A1H2EB05</accession>
<dbReference type="FunFam" id="1.10.10.60:FF:000045">
    <property type="entry name" value="RNA polymerase sigma-54 factor"/>
    <property type="match status" value="1"/>
</dbReference>
<evidence type="ECO:0000256" key="1">
    <source>
        <dbReference type="ARBA" id="ARBA00008798"/>
    </source>
</evidence>
<evidence type="ECO:0000256" key="10">
    <source>
        <dbReference type="PIRNR" id="PIRNR000774"/>
    </source>
</evidence>